<evidence type="ECO:0008006" key="3">
    <source>
        <dbReference type="Google" id="ProtNLM"/>
    </source>
</evidence>
<sequence length="100" mass="11379">MLDTSFDRFGNKCPLSQAIVLTVDSSFIPERPTVKEQFKRTWREQGAGRGYVLFKFQTTRRIITGRQDRSCGKPSRTVAATIRPLRLHKTVAGLRLTLTP</sequence>
<evidence type="ECO:0000313" key="1">
    <source>
        <dbReference type="EMBL" id="KAK8971347.1"/>
    </source>
</evidence>
<organism evidence="1 2">
    <name type="scientific">Platanthera guangdongensis</name>
    <dbReference type="NCBI Taxonomy" id="2320717"/>
    <lineage>
        <taxon>Eukaryota</taxon>
        <taxon>Viridiplantae</taxon>
        <taxon>Streptophyta</taxon>
        <taxon>Embryophyta</taxon>
        <taxon>Tracheophyta</taxon>
        <taxon>Spermatophyta</taxon>
        <taxon>Magnoliopsida</taxon>
        <taxon>Liliopsida</taxon>
        <taxon>Asparagales</taxon>
        <taxon>Orchidaceae</taxon>
        <taxon>Orchidoideae</taxon>
        <taxon>Orchideae</taxon>
        <taxon>Orchidinae</taxon>
        <taxon>Platanthera</taxon>
    </lineage>
</organism>
<gene>
    <name evidence="1" type="ORF">KSP40_PGU018886</name>
</gene>
<dbReference type="Proteomes" id="UP001412067">
    <property type="component" value="Unassembled WGS sequence"/>
</dbReference>
<keyword evidence="2" id="KW-1185">Reference proteome</keyword>
<protein>
    <recommendedName>
        <fullName evidence="3">Transposase</fullName>
    </recommendedName>
</protein>
<accession>A0ABR2N5G7</accession>
<reference evidence="1 2" key="1">
    <citation type="journal article" date="2022" name="Nat. Plants">
        <title>Genomes of leafy and leafless Platanthera orchids illuminate the evolution of mycoheterotrophy.</title>
        <authorList>
            <person name="Li M.H."/>
            <person name="Liu K.W."/>
            <person name="Li Z."/>
            <person name="Lu H.C."/>
            <person name="Ye Q.L."/>
            <person name="Zhang D."/>
            <person name="Wang J.Y."/>
            <person name="Li Y.F."/>
            <person name="Zhong Z.M."/>
            <person name="Liu X."/>
            <person name="Yu X."/>
            <person name="Liu D.K."/>
            <person name="Tu X.D."/>
            <person name="Liu B."/>
            <person name="Hao Y."/>
            <person name="Liao X.Y."/>
            <person name="Jiang Y.T."/>
            <person name="Sun W.H."/>
            <person name="Chen J."/>
            <person name="Chen Y.Q."/>
            <person name="Ai Y."/>
            <person name="Zhai J.W."/>
            <person name="Wu S.S."/>
            <person name="Zhou Z."/>
            <person name="Hsiao Y.Y."/>
            <person name="Wu W.L."/>
            <person name="Chen Y.Y."/>
            <person name="Lin Y.F."/>
            <person name="Hsu J.L."/>
            <person name="Li C.Y."/>
            <person name="Wang Z.W."/>
            <person name="Zhao X."/>
            <person name="Zhong W.Y."/>
            <person name="Ma X.K."/>
            <person name="Ma L."/>
            <person name="Huang J."/>
            <person name="Chen G.Z."/>
            <person name="Huang M.Z."/>
            <person name="Huang L."/>
            <person name="Peng D.H."/>
            <person name="Luo Y.B."/>
            <person name="Zou S.Q."/>
            <person name="Chen S.P."/>
            <person name="Lan S."/>
            <person name="Tsai W.C."/>
            <person name="Van de Peer Y."/>
            <person name="Liu Z.J."/>
        </authorList>
    </citation>
    <scope>NUCLEOTIDE SEQUENCE [LARGE SCALE GENOMIC DNA]</scope>
    <source>
        <strain evidence="1">Lor288</strain>
    </source>
</reference>
<name>A0ABR2N5G7_9ASPA</name>
<proteinExistence type="predicted"/>
<comment type="caution">
    <text evidence="1">The sequence shown here is derived from an EMBL/GenBank/DDBJ whole genome shotgun (WGS) entry which is preliminary data.</text>
</comment>
<dbReference type="EMBL" id="JBBWWR010000001">
    <property type="protein sequence ID" value="KAK8971347.1"/>
    <property type="molecule type" value="Genomic_DNA"/>
</dbReference>
<evidence type="ECO:0000313" key="2">
    <source>
        <dbReference type="Proteomes" id="UP001412067"/>
    </source>
</evidence>